<feature type="compositionally biased region" description="Low complexity" evidence="7">
    <location>
        <begin position="117"/>
        <end position="129"/>
    </location>
</feature>
<dbReference type="EMBL" id="BNCQ01000005">
    <property type="protein sequence ID" value="GIL98107.1"/>
    <property type="molecule type" value="Genomic_DNA"/>
</dbReference>
<feature type="region of interest" description="Disordered" evidence="7">
    <location>
        <begin position="1899"/>
        <end position="1928"/>
    </location>
</feature>
<evidence type="ECO:0000256" key="7">
    <source>
        <dbReference type="SAM" id="MobiDB-lite"/>
    </source>
</evidence>
<evidence type="ECO:0000256" key="4">
    <source>
        <dbReference type="ARBA" id="ARBA00022833"/>
    </source>
</evidence>
<feature type="compositionally biased region" description="Basic and acidic residues" evidence="7">
    <location>
        <begin position="722"/>
        <end position="737"/>
    </location>
</feature>
<gene>
    <name evidence="9" type="ORF">Vretimale_3568</name>
</gene>
<dbReference type="PANTHER" id="PTHR46174">
    <property type="entry name" value="CXXC-TYPE ZINC FINGER PROTEIN 1"/>
    <property type="match status" value="1"/>
</dbReference>
<evidence type="ECO:0000256" key="3">
    <source>
        <dbReference type="ARBA" id="ARBA00022771"/>
    </source>
</evidence>
<dbReference type="InterPro" id="IPR013083">
    <property type="entry name" value="Znf_RING/FYVE/PHD"/>
</dbReference>
<keyword evidence="4" id="KW-0862">Zinc</keyword>
<feature type="region of interest" description="Disordered" evidence="7">
    <location>
        <begin position="720"/>
        <end position="741"/>
    </location>
</feature>
<protein>
    <recommendedName>
        <fullName evidence="8">PHD-type domain-containing protein</fullName>
    </recommendedName>
</protein>
<dbReference type="CDD" id="cd15489">
    <property type="entry name" value="PHD_SF"/>
    <property type="match status" value="1"/>
</dbReference>
<feature type="region of interest" description="Disordered" evidence="7">
    <location>
        <begin position="1307"/>
        <end position="1328"/>
    </location>
</feature>
<dbReference type="PANTHER" id="PTHR46174:SF1">
    <property type="entry name" value="CXXC-TYPE ZINC FINGER PROTEIN 1"/>
    <property type="match status" value="1"/>
</dbReference>
<dbReference type="InterPro" id="IPR011011">
    <property type="entry name" value="Znf_FYVE_PHD"/>
</dbReference>
<dbReference type="GO" id="GO:0008270">
    <property type="term" value="F:zinc ion binding"/>
    <property type="evidence" value="ECO:0007669"/>
    <property type="project" value="UniProtKB-KW"/>
</dbReference>
<evidence type="ECO:0000256" key="6">
    <source>
        <dbReference type="PROSITE-ProRule" id="PRU00146"/>
    </source>
</evidence>
<feature type="region of interest" description="Disordered" evidence="7">
    <location>
        <begin position="1599"/>
        <end position="1620"/>
    </location>
</feature>
<dbReference type="Gene3D" id="3.30.40.10">
    <property type="entry name" value="Zinc/RING finger domain, C3HC4 (zinc finger)"/>
    <property type="match status" value="2"/>
</dbReference>
<comment type="subcellular location">
    <subcellularLocation>
        <location evidence="1">Nucleus</location>
    </subcellularLocation>
</comment>
<feature type="region of interest" description="Disordered" evidence="7">
    <location>
        <begin position="973"/>
        <end position="1003"/>
    </location>
</feature>
<feature type="domain" description="PHD-type" evidence="8">
    <location>
        <begin position="1152"/>
        <end position="1204"/>
    </location>
</feature>
<keyword evidence="2" id="KW-0479">Metal-binding</keyword>
<accession>A0A8J4D8Z7</accession>
<proteinExistence type="predicted"/>
<dbReference type="GO" id="GO:0045893">
    <property type="term" value="P:positive regulation of DNA-templated transcription"/>
    <property type="evidence" value="ECO:0007669"/>
    <property type="project" value="TreeGrafter"/>
</dbReference>
<feature type="compositionally biased region" description="Low complexity" evidence="7">
    <location>
        <begin position="466"/>
        <end position="479"/>
    </location>
</feature>
<keyword evidence="5" id="KW-0539">Nucleus</keyword>
<evidence type="ECO:0000313" key="9">
    <source>
        <dbReference type="EMBL" id="GIL98107.1"/>
    </source>
</evidence>
<feature type="non-terminal residue" evidence="9">
    <location>
        <position position="1928"/>
    </location>
</feature>
<reference evidence="9" key="1">
    <citation type="journal article" date="2021" name="Proc. Natl. Acad. Sci. U.S.A.">
        <title>Three genomes in the algal genus Volvox reveal the fate of a haploid sex-determining region after a transition to homothallism.</title>
        <authorList>
            <person name="Yamamoto K."/>
            <person name="Hamaji T."/>
            <person name="Kawai-Toyooka H."/>
            <person name="Matsuzaki R."/>
            <person name="Takahashi F."/>
            <person name="Nishimura Y."/>
            <person name="Kawachi M."/>
            <person name="Noguchi H."/>
            <person name="Minakuchi Y."/>
            <person name="Umen J.G."/>
            <person name="Toyoda A."/>
            <person name="Nozaki H."/>
        </authorList>
    </citation>
    <scope>NUCLEOTIDE SEQUENCE</scope>
    <source>
        <strain evidence="9">NIES-3785</strain>
    </source>
</reference>
<name>A0A8J4D8Z7_9CHLO</name>
<dbReference type="GO" id="GO:0048188">
    <property type="term" value="C:Set1C/COMPASS complex"/>
    <property type="evidence" value="ECO:0007669"/>
    <property type="project" value="InterPro"/>
</dbReference>
<feature type="region of interest" description="Disordered" evidence="7">
    <location>
        <begin position="436"/>
        <end position="518"/>
    </location>
</feature>
<dbReference type="InterPro" id="IPR019787">
    <property type="entry name" value="Znf_PHD-finger"/>
</dbReference>
<dbReference type="Proteomes" id="UP000722791">
    <property type="component" value="Unassembled WGS sequence"/>
</dbReference>
<feature type="region of interest" description="Disordered" evidence="7">
    <location>
        <begin position="113"/>
        <end position="148"/>
    </location>
</feature>
<evidence type="ECO:0000259" key="8">
    <source>
        <dbReference type="PROSITE" id="PS50016"/>
    </source>
</evidence>
<evidence type="ECO:0000256" key="5">
    <source>
        <dbReference type="ARBA" id="ARBA00023242"/>
    </source>
</evidence>
<dbReference type="Pfam" id="PF00628">
    <property type="entry name" value="PHD"/>
    <property type="match status" value="2"/>
</dbReference>
<dbReference type="InterPro" id="IPR019786">
    <property type="entry name" value="Zinc_finger_PHD-type_CS"/>
</dbReference>
<organism evidence="9 10">
    <name type="scientific">Volvox reticuliferus</name>
    <dbReference type="NCBI Taxonomy" id="1737510"/>
    <lineage>
        <taxon>Eukaryota</taxon>
        <taxon>Viridiplantae</taxon>
        <taxon>Chlorophyta</taxon>
        <taxon>core chlorophytes</taxon>
        <taxon>Chlorophyceae</taxon>
        <taxon>CS clade</taxon>
        <taxon>Chlamydomonadales</taxon>
        <taxon>Volvocaceae</taxon>
        <taxon>Volvox</taxon>
    </lineage>
</organism>
<dbReference type="InterPro" id="IPR037869">
    <property type="entry name" value="Spp1/CFP1"/>
</dbReference>
<sequence>RAWCRSTLALLGSSAGRPGAVDEALTGMEQFTWGDQGVDEAREVESQCRRAKDWIAQAAACARGRPSMQQLEEVLAWNPPPVALSVLPRLREIRATSRDWLERCAAALGTQTSAAIPSDGSQAASPSPSGFGGGSGGGRSGGKEEREEQRLLTLTALLELEAEGAQLPVELAELASLRQRIAAVQDLAATAVELLGPGGAHAAATAAADASGASPRARVTGTGRDFPAMKHENLPTLSQLRQLQQQANALRVALPEVAGLAGLVERAEMASAAAKDCLRTRSTLERLRDFVDMAAGLPVYLPELRQVRELLDRAADWLQKVADARSAGQQTPLKEMRLLLHTGERMGVEMPEAEALRQAIRRREWEDSARRILSSSSAAAKTGLNALAESVEDAARMGAQGSELYTQLRAKLEAALAWDRRVQQLLAMGAWLPGEAEEVEEEQGQQPQSQQQPEEEGGSQAGQGKGSEAAGSSAAATALEGREAQARGDVPPIGRPSSRRRKARKGGDGSGGDPGGIAMAGSGAGNVASANGFAGGGAGGSGANGSAIDAVPPRSLEDLEGLVSEGSRLGLRLERLPVVQKLLDGANKWVQTAERLLEDAAHGEAPSVVQLEATLADAAALGFAAAALPVNIVARLKRLLNGVAMWHERVRALLSLPPAEMEADLGSERAEAEAEELLEVFHSGIGGLDIVEARRLKCWLEGLRWNKQVCTTFAAVLQKPPDTADKSPAKEDAKAADNDTCGGGRRFASEKGALKAARAALDRAAALHLPVDPELRQALSDAVVETTAFEMRVRALLSAARVPGEEKGPASTSVLLREDQVAAWQAAMAALPLVPEVAATLEAVILDHQSRKIQLEAALSRRTARPNAEQLKAIHMAARAGPLELDPALTAATMKALEEAEAFRERLRKVLPRRNSSLKLDKVLSAMASSVALALEGMRRQQELMAASGVGMAAAEPRAAGCSGTNPAGSIGFKGNGDRFEAGGGNEASKWSEGGGGDAGAGASGVANADAFAGRDANVRADGKTAGVTAKAAQQSGYAEDWGSQALGTTRQRSRGAAGEPTSSSSRARNRRGHDGTIAVAAEEDTAAGGGGAERVGRPCSTSGVAAAGATGDTVLVGPAAPPGSAFWLLQPQQLPSEALVGNSQGPPGEPVLICLCQSSAGTEDMLLLCGECGDMYHHKCLGMSVMGARAAKAKWTCPICSALVGKDDMDAIEPLCGRFRKTKRPELEELEELLEEAAALQVEVPEEEMMLRTRDMYKTWDLLVRDLLSRYEAQLEELRAGFSTVAGTANKDNNDAGHAITATTTSAGRSYHGGGAGGGGEGEGHGEVGGFFRRKQEFSYVALAATSRAVREAIKQACVSEVDAVELAAEALRQLKLGWWWSRAAAVLRPLGGSKANLEAVVRLTREAEPAGVPHDDPVLVELEALHVAGRTWLDAAQDKIGALRKVAGRQVAGSELQLLLQEARELVKKGAALPVKMERELDKLAELSTLYCLCRRLYDENEPMVACDNCDDWYHFRCVGLPRAGDDVQPGTRGAHEFRCPRCCVKECIPYMYEGAMPVQMRDLLVWMRANRGNGASGELPEPPLLLAAAATAAFPSPTTAAPEEPARSRALNRAQSTSARNYGSLALMARQRDQMLQRQQQAAAASAAAATAAAAAAAQAQAHLHAAAAASNLSALGGLGSLLPGTGGGTFFGGRGTLAGVTPGGVGGAPATSVPPSWGPGILFGTVGGFPAAAVAAAAVAGADGGLAGGLDPSLLERWARLEQIERQAREDKSRIMTNSLQQRTPGLATAVGIDMSDLGASGVGGEGYVASGPSNGLWGGLSAQQHQQLAAMMLSSHMGVGTGGGAGGYGTAAQAAMLASGLQHPSMTAAQLQLLGSQGTQQIQWQLEEELAALQGSERTERFHHQQQQQQQQQRQRRHQDGEL</sequence>
<feature type="region of interest" description="Disordered" evidence="7">
    <location>
        <begin position="1030"/>
        <end position="1104"/>
    </location>
</feature>
<feature type="domain" description="PHD-type" evidence="8">
    <location>
        <begin position="1491"/>
        <end position="1548"/>
    </location>
</feature>
<dbReference type="SMART" id="SM00249">
    <property type="entry name" value="PHD"/>
    <property type="match status" value="2"/>
</dbReference>
<dbReference type="InterPro" id="IPR013637">
    <property type="entry name" value="Lys_sp_deMease-like_dom"/>
</dbReference>
<keyword evidence="3 6" id="KW-0863">Zinc-finger</keyword>
<feature type="compositionally biased region" description="Gly residues" evidence="7">
    <location>
        <begin position="993"/>
        <end position="1003"/>
    </location>
</feature>
<dbReference type="PROSITE" id="PS01359">
    <property type="entry name" value="ZF_PHD_1"/>
    <property type="match status" value="2"/>
</dbReference>
<dbReference type="SUPFAM" id="SSF57903">
    <property type="entry name" value="FYVE/PHD zinc finger"/>
    <property type="match status" value="2"/>
</dbReference>
<dbReference type="Pfam" id="PF08429">
    <property type="entry name" value="PLU-1"/>
    <property type="match status" value="2"/>
</dbReference>
<evidence type="ECO:0000256" key="2">
    <source>
        <dbReference type="ARBA" id="ARBA00022723"/>
    </source>
</evidence>
<evidence type="ECO:0000256" key="1">
    <source>
        <dbReference type="ARBA" id="ARBA00004123"/>
    </source>
</evidence>
<comment type="caution">
    <text evidence="9">The sequence shown here is derived from an EMBL/GenBank/DDBJ whole genome shotgun (WGS) entry which is preliminary data.</text>
</comment>
<dbReference type="PROSITE" id="PS50016">
    <property type="entry name" value="ZF_PHD_2"/>
    <property type="match status" value="2"/>
</dbReference>
<dbReference type="InterPro" id="IPR001965">
    <property type="entry name" value="Znf_PHD"/>
</dbReference>
<feature type="compositionally biased region" description="Gly residues" evidence="7">
    <location>
        <begin position="1312"/>
        <end position="1322"/>
    </location>
</feature>
<feature type="compositionally biased region" description="Gly residues" evidence="7">
    <location>
        <begin position="130"/>
        <end position="140"/>
    </location>
</feature>
<evidence type="ECO:0000313" key="10">
    <source>
        <dbReference type="Proteomes" id="UP000722791"/>
    </source>
</evidence>